<evidence type="ECO:0008006" key="4">
    <source>
        <dbReference type="Google" id="ProtNLM"/>
    </source>
</evidence>
<feature type="chain" id="PRO_5045552229" description="VCBS repeat-containing protein" evidence="1">
    <location>
        <begin position="21"/>
        <end position="470"/>
    </location>
</feature>
<dbReference type="SUPFAM" id="SSF69318">
    <property type="entry name" value="Integrin alpha N-terminal domain"/>
    <property type="match status" value="1"/>
</dbReference>
<organism evidence="2 3">
    <name type="scientific">Bowmanella denitrificans</name>
    <dbReference type="NCBI Taxonomy" id="366582"/>
    <lineage>
        <taxon>Bacteria</taxon>
        <taxon>Pseudomonadati</taxon>
        <taxon>Pseudomonadota</taxon>
        <taxon>Gammaproteobacteria</taxon>
        <taxon>Alteromonadales</taxon>
        <taxon>Alteromonadaceae</taxon>
        <taxon>Bowmanella</taxon>
    </lineage>
</organism>
<gene>
    <name evidence="2" type="ORF">GCM10009092_29600</name>
</gene>
<keyword evidence="1" id="KW-0732">Signal</keyword>
<dbReference type="RefSeq" id="WP_343845949.1">
    <property type="nucleotide sequence ID" value="NZ_BAAAEI010000017.1"/>
</dbReference>
<evidence type="ECO:0000313" key="3">
    <source>
        <dbReference type="Proteomes" id="UP001501757"/>
    </source>
</evidence>
<dbReference type="InterPro" id="IPR028994">
    <property type="entry name" value="Integrin_alpha_N"/>
</dbReference>
<proteinExistence type="predicted"/>
<evidence type="ECO:0000313" key="2">
    <source>
        <dbReference type="EMBL" id="GAA0363313.1"/>
    </source>
</evidence>
<comment type="caution">
    <text evidence="2">The sequence shown here is derived from an EMBL/GenBank/DDBJ whole genome shotgun (WGS) entry which is preliminary data.</text>
</comment>
<feature type="signal peptide" evidence="1">
    <location>
        <begin position="1"/>
        <end position="20"/>
    </location>
</feature>
<reference evidence="3" key="1">
    <citation type="journal article" date="2019" name="Int. J. Syst. Evol. Microbiol.">
        <title>The Global Catalogue of Microorganisms (GCM) 10K type strain sequencing project: providing services to taxonomists for standard genome sequencing and annotation.</title>
        <authorList>
            <consortium name="The Broad Institute Genomics Platform"/>
            <consortium name="The Broad Institute Genome Sequencing Center for Infectious Disease"/>
            <person name="Wu L."/>
            <person name="Ma J."/>
        </authorList>
    </citation>
    <scope>NUCLEOTIDE SEQUENCE [LARGE SCALE GENOMIC DNA]</scope>
    <source>
        <strain evidence="3">JCM 13378</strain>
    </source>
</reference>
<dbReference type="Proteomes" id="UP001501757">
    <property type="component" value="Unassembled WGS sequence"/>
</dbReference>
<name>A0ABP3H794_9ALTE</name>
<dbReference type="EMBL" id="BAAAEI010000017">
    <property type="protein sequence ID" value="GAA0363313.1"/>
    <property type="molecule type" value="Genomic_DNA"/>
</dbReference>
<keyword evidence="3" id="KW-1185">Reference proteome</keyword>
<protein>
    <recommendedName>
        <fullName evidence="4">VCBS repeat-containing protein</fullName>
    </recommendedName>
</protein>
<sequence length="470" mass="51804">MRLFRSIVLVTAIANFGAQADLLAAARPQIWPQTGDSPVLLVPQQDELVLMRQTKEGYASLGSLNVKTHGIHAMAMANIAGRTLPVFVTEQGIDVLTNAASLLPQRLIQVNHLYQGRQMQDTLAAMQHIDFVFDLNHDGLSDMLLPDAQGLVLAIQQGNGGFHLQSVALPRHSHFTALSFESPSVSLSLPYAFVQADTKGDGRRDLLFVYADKVWALLMETTPTNADSTFVLRSITSVADYVQQQDERLRFAALTDINGDSVPDLILYQTNSDKDTSQHLLVYPGQHNENAILSFRATAQGRIKVTGELVDVGFADFSGDGKAEAYTLATELGMGSLFSVISGGGLDMQIHMYLQTDDGQFKQTDSATQTTEFALDMQGLQFGTWFQAAPFITAKRHDLLYLADSQTLKLAVGHQQKGLAGKGKNLARAEHNRQHWFVTLDTDNDLVWELYLKEFEGKALKNLQRVTIKP</sequence>
<accession>A0ABP3H794</accession>
<evidence type="ECO:0000256" key="1">
    <source>
        <dbReference type="SAM" id="SignalP"/>
    </source>
</evidence>